<dbReference type="RefSeq" id="WP_014007787.1">
    <property type="nucleotide sequence ID" value="NC_015856.1"/>
</dbReference>
<dbReference type="EMBL" id="CP002745">
    <property type="protein sequence ID" value="AEK63635.1"/>
    <property type="molecule type" value="Genomic_DNA"/>
</dbReference>
<accession>G0AFY5</accession>
<dbReference type="HOGENOM" id="CLU_010194_1_1_4"/>
<organism evidence="2 3">
    <name type="scientific">Collimonas fungivorans (strain Ter331)</name>
    <dbReference type="NCBI Taxonomy" id="1005048"/>
    <lineage>
        <taxon>Bacteria</taxon>
        <taxon>Pseudomonadati</taxon>
        <taxon>Pseudomonadota</taxon>
        <taxon>Betaproteobacteria</taxon>
        <taxon>Burkholderiales</taxon>
        <taxon>Oxalobacteraceae</taxon>
        <taxon>Collimonas</taxon>
    </lineage>
</organism>
<dbReference type="PRINTS" id="PR00080">
    <property type="entry name" value="SDRFAMILY"/>
</dbReference>
<dbReference type="AlphaFoldDB" id="G0AFY5"/>
<reference evidence="2 3" key="5">
    <citation type="journal article" date="2011" name="ISME J.">
        <title>Dual transcriptional profiling of a bacterial/fungal confrontation: Collimonas fungivorans versus Aspergillus niger.</title>
        <authorList>
            <person name="Mela F."/>
            <person name="Fritsche K."/>
            <person name="de Boer W."/>
            <person name="van Veen J.A."/>
            <person name="de Graaff L.H."/>
            <person name="van den Berg M."/>
            <person name="Leveau J.H."/>
        </authorList>
    </citation>
    <scope>NUCLEOTIDE SEQUENCE [LARGE SCALE GENOMIC DNA]</scope>
    <source>
        <strain evidence="2 3">Ter331</strain>
    </source>
</reference>
<dbReference type="PANTHER" id="PTHR43943:SF2">
    <property type="entry name" value="DEHYDROGENASE_REDUCTASE 4"/>
    <property type="match status" value="1"/>
</dbReference>
<dbReference type="Gene3D" id="3.40.50.720">
    <property type="entry name" value="NAD(P)-binding Rossmann-like Domain"/>
    <property type="match status" value="1"/>
</dbReference>
<evidence type="ECO:0000313" key="3">
    <source>
        <dbReference type="Proteomes" id="UP000008392"/>
    </source>
</evidence>
<reference evidence="2 3" key="4">
    <citation type="journal article" date="2010" name="Environ. Microbiol.">
        <title>The bacterial genus Collimonas: mycophagy, weathering and other adaptive solutions to life in oligotrophic soil environments.</title>
        <authorList>
            <person name="Leveau J.H."/>
            <person name="Uroz S."/>
            <person name="de Boer W."/>
        </authorList>
    </citation>
    <scope>NUCLEOTIDE SEQUENCE [LARGE SCALE GENOMIC DNA]</scope>
    <source>
        <strain evidence="2 3">Ter331</strain>
    </source>
</reference>
<comment type="similarity">
    <text evidence="1">Belongs to the short-chain dehydrogenases/reductases (SDR) family.</text>
</comment>
<dbReference type="SUPFAM" id="SSF51735">
    <property type="entry name" value="NAD(P)-binding Rossmann-fold domains"/>
    <property type="match status" value="1"/>
</dbReference>
<keyword evidence="3" id="KW-1185">Reference proteome</keyword>
<protein>
    <submittedName>
        <fullName evidence="2">Oxidoreductase, short-chain dehydrogenase/reductase family</fullName>
        <ecNumber evidence="2">1.1.1.184</ecNumber>
    </submittedName>
</protein>
<dbReference type="InterPro" id="IPR002347">
    <property type="entry name" value="SDR_fam"/>
</dbReference>
<dbReference type="Proteomes" id="UP000008392">
    <property type="component" value="Chromosome"/>
</dbReference>
<dbReference type="Pfam" id="PF13561">
    <property type="entry name" value="adh_short_C2"/>
    <property type="match status" value="1"/>
</dbReference>
<dbReference type="PANTHER" id="PTHR43943">
    <property type="entry name" value="DEHYDROGENASE/REDUCTASE (SDR FAMILY) MEMBER 4"/>
    <property type="match status" value="1"/>
</dbReference>
<dbReference type="NCBIfam" id="NF005446">
    <property type="entry name" value="PRK07035.1"/>
    <property type="match status" value="1"/>
</dbReference>
<proteinExistence type="inferred from homology"/>
<dbReference type="NCBIfam" id="NF005559">
    <property type="entry name" value="PRK07231.1"/>
    <property type="match status" value="1"/>
</dbReference>
<dbReference type="eggNOG" id="COG1028">
    <property type="taxonomic scope" value="Bacteria"/>
</dbReference>
<gene>
    <name evidence="2" type="ordered locus">CFU_3811</name>
</gene>
<reference evidence="3" key="6">
    <citation type="submission" date="2011-05" db="EMBL/GenBank/DDBJ databases">
        <title>Complete sequence of Collimonas fungivorans Ter331.</title>
        <authorList>
            <person name="Leveau J.H."/>
        </authorList>
    </citation>
    <scope>NUCLEOTIDE SEQUENCE [LARGE SCALE GENOMIC DNA]</scope>
    <source>
        <strain evidence="3">Ter331</strain>
    </source>
</reference>
<keyword evidence="2" id="KW-0560">Oxidoreductase</keyword>
<dbReference type="PROSITE" id="PS00061">
    <property type="entry name" value="ADH_SHORT"/>
    <property type="match status" value="1"/>
</dbReference>
<dbReference type="InterPro" id="IPR020904">
    <property type="entry name" value="Sc_DH/Rdtase_CS"/>
</dbReference>
<reference evidence="2 3" key="1">
    <citation type="journal article" date="2004" name="Environ. Microbiol.">
        <title>Phylogeny-function analysis of (meta)genomic libraries: screening for expression of ribosomal RNA genes by large-insert library fluorescent in situ hybridization (LIL-FISH).</title>
        <authorList>
            <person name="Leveau J.H."/>
            <person name="Gerards S."/>
            <person name="de Boer W."/>
            <person name="van Veen J.A."/>
        </authorList>
    </citation>
    <scope>NUCLEOTIDE SEQUENCE [LARGE SCALE GENOMIC DNA]</scope>
    <source>
        <strain evidence="2 3">Ter331</strain>
    </source>
</reference>
<dbReference type="EC" id="1.1.1.184" evidence="2"/>
<evidence type="ECO:0000313" key="2">
    <source>
        <dbReference type="EMBL" id="AEK63635.1"/>
    </source>
</evidence>
<name>G0AFY5_COLFT</name>
<reference evidence="2 3" key="3">
    <citation type="journal article" date="2008" name="FEMS Microbiol. Ecol.">
        <title>Identification and characterization of genes underlying chitinolysis in Collimonas fungivorans Ter331.</title>
        <authorList>
            <person name="Fritsche K."/>
            <person name="de Boer W."/>
            <person name="Gerards S."/>
            <person name="van den Berg M."/>
            <person name="van Veen J.A."/>
            <person name="Leveau J.H."/>
        </authorList>
    </citation>
    <scope>NUCLEOTIDE SEQUENCE [LARGE SCALE GENOMIC DNA]</scope>
    <source>
        <strain evidence="2 3">Ter331</strain>
    </source>
</reference>
<reference evidence="2 3" key="2">
    <citation type="journal article" date="2006" name="J. Microbiol. Methods">
        <title>Genomic flank-sequencing of plasposon insertion sites for rapid identification of functional genes.</title>
        <authorList>
            <person name="Leveau J.H."/>
            <person name="Gerards S."/>
            <person name="Fritsche K."/>
            <person name="Zondag G."/>
            <person name="van Veen J.A."/>
        </authorList>
    </citation>
    <scope>NUCLEOTIDE SEQUENCE [LARGE SCALE GENOMIC DNA]</scope>
    <source>
        <strain evidence="2 3">Ter331</strain>
    </source>
</reference>
<dbReference type="PRINTS" id="PR00081">
    <property type="entry name" value="GDHRDH"/>
</dbReference>
<dbReference type="CDD" id="cd05233">
    <property type="entry name" value="SDR_c"/>
    <property type="match status" value="1"/>
</dbReference>
<dbReference type="FunFam" id="3.40.50.720:FF:000084">
    <property type="entry name" value="Short-chain dehydrogenase reductase"/>
    <property type="match status" value="1"/>
</dbReference>
<sequence length="256" mass="26620">MSSTAIFDLKDKIALVTGASRGIGEAIAKLLAQQGAHVIVSSRKAEACEKVVAEIKAAGGSAETIACHIGEMAQIEALYQTISSKHGRLDILVNNAAANPHFGPITETDVGAFQKTVDVNIRGYFFMSSYGAKLMAQNGGGAIVNVASVNGVTPGVFQGIYSITKAAVISMTKSFAKECAASGVRVNALLPGFTETKFAATLIDNPAILKQALQHIPMNRVAQPNEMAGAVLYLVSPAASYTTGVCLNVDGGYLLN</sequence>
<dbReference type="STRING" id="1005048.CFU_3811"/>
<dbReference type="GO" id="GO:0004090">
    <property type="term" value="F:carbonyl reductase (NADPH) activity"/>
    <property type="evidence" value="ECO:0007669"/>
    <property type="project" value="UniProtKB-EC"/>
</dbReference>
<evidence type="ECO:0000256" key="1">
    <source>
        <dbReference type="ARBA" id="ARBA00006484"/>
    </source>
</evidence>
<dbReference type="KEGG" id="cfu:CFU_3811"/>
<dbReference type="InterPro" id="IPR036291">
    <property type="entry name" value="NAD(P)-bd_dom_sf"/>
</dbReference>